<dbReference type="AlphaFoldDB" id="A0A2V1DLW2"/>
<dbReference type="InterPro" id="IPR030382">
    <property type="entry name" value="MeTrfase_TRM5/TYW2"/>
</dbReference>
<evidence type="ECO:0000256" key="5">
    <source>
        <dbReference type="ARBA" id="ARBA00022691"/>
    </source>
</evidence>
<evidence type="ECO:0000256" key="9">
    <source>
        <dbReference type="ARBA" id="ARBA00047783"/>
    </source>
</evidence>
<dbReference type="FunFam" id="3.30.300.110:FF:000001">
    <property type="entry name" value="tRNA (guanine(37)-N1)-methyltransferase"/>
    <property type="match status" value="1"/>
</dbReference>
<comment type="catalytic activity">
    <reaction evidence="9 10">
        <text>guanosine(37) in tRNA + S-adenosyl-L-methionine = N(1)-methylguanosine(37) in tRNA + S-adenosyl-L-homocysteine + H(+)</text>
        <dbReference type="Rhea" id="RHEA:36899"/>
        <dbReference type="Rhea" id="RHEA-COMP:10145"/>
        <dbReference type="Rhea" id="RHEA-COMP:10147"/>
        <dbReference type="ChEBI" id="CHEBI:15378"/>
        <dbReference type="ChEBI" id="CHEBI:57856"/>
        <dbReference type="ChEBI" id="CHEBI:59789"/>
        <dbReference type="ChEBI" id="CHEBI:73542"/>
        <dbReference type="ChEBI" id="CHEBI:74269"/>
        <dbReference type="EC" id="2.1.1.228"/>
    </reaction>
</comment>
<protein>
    <recommendedName>
        <fullName evidence="10">tRNA (guanine(37)-N1)-methyltransferase</fullName>
        <ecNumber evidence="10">2.1.1.228</ecNumber>
    </recommendedName>
    <alternativeName>
        <fullName evidence="10">M1G-methyltransferase</fullName>
    </alternativeName>
    <alternativeName>
        <fullName evidence="10">tRNA [GM37] methyltransferase</fullName>
    </alternativeName>
    <alternativeName>
        <fullName evidence="10">tRNA methyltransferase 5</fullName>
    </alternativeName>
</protein>
<dbReference type="InterPro" id="IPR029063">
    <property type="entry name" value="SAM-dependent_MTases_sf"/>
</dbReference>
<dbReference type="OrthoDB" id="408788at2759"/>
<dbReference type="GO" id="GO:0002939">
    <property type="term" value="P:tRNA N1-guanine methylation"/>
    <property type="evidence" value="ECO:0007669"/>
    <property type="project" value="TreeGrafter"/>
</dbReference>
<dbReference type="InterPro" id="IPR056743">
    <property type="entry name" value="TRM5-TYW2-like_MTfase"/>
</dbReference>
<evidence type="ECO:0000256" key="1">
    <source>
        <dbReference type="ARBA" id="ARBA00009775"/>
    </source>
</evidence>
<dbReference type="STRING" id="97972.A0A2V1DLW2"/>
<dbReference type="Gene3D" id="3.30.300.110">
    <property type="entry name" value="Met-10+ protein-like domains"/>
    <property type="match status" value="1"/>
</dbReference>
<keyword evidence="13" id="KW-1185">Reference proteome</keyword>
<comment type="subunit">
    <text evidence="10">Monomer.</text>
</comment>
<feature type="binding site" evidence="10">
    <location>
        <begin position="279"/>
        <end position="280"/>
    </location>
    <ligand>
        <name>S-adenosyl-L-methionine</name>
        <dbReference type="ChEBI" id="CHEBI:59789"/>
    </ligand>
</feature>
<keyword evidence="4 10" id="KW-0808">Transferase</keyword>
<feature type="domain" description="SAM-dependent methyltransferase TRM5/TYW2-type" evidence="11">
    <location>
        <begin position="149"/>
        <end position="465"/>
    </location>
</feature>
<evidence type="ECO:0000256" key="10">
    <source>
        <dbReference type="HAMAP-Rule" id="MF_03152"/>
    </source>
</evidence>
<keyword evidence="2 10" id="KW-0963">Cytoplasm</keyword>
<evidence type="ECO:0000256" key="4">
    <source>
        <dbReference type="ARBA" id="ARBA00022679"/>
    </source>
</evidence>
<dbReference type="GO" id="GO:0070901">
    <property type="term" value="P:mitochondrial tRNA methylation"/>
    <property type="evidence" value="ECO:0007669"/>
    <property type="project" value="TreeGrafter"/>
</dbReference>
<reference evidence="12 13" key="1">
    <citation type="journal article" date="2018" name="Sci. Rep.">
        <title>Comparative genomics provides insights into the lifestyle and reveals functional heterogeneity of dark septate endophytic fungi.</title>
        <authorList>
            <person name="Knapp D.G."/>
            <person name="Nemeth J.B."/>
            <person name="Barry K."/>
            <person name="Hainaut M."/>
            <person name="Henrissat B."/>
            <person name="Johnson J."/>
            <person name="Kuo A."/>
            <person name="Lim J.H.P."/>
            <person name="Lipzen A."/>
            <person name="Nolan M."/>
            <person name="Ohm R.A."/>
            <person name="Tamas L."/>
            <person name="Grigoriev I.V."/>
            <person name="Spatafora J.W."/>
            <person name="Nagy L.G."/>
            <person name="Kovacs G.M."/>
        </authorList>
    </citation>
    <scope>NUCLEOTIDE SEQUENCE [LARGE SCALE GENOMIC DNA]</scope>
    <source>
        <strain evidence="12 13">DSE2036</strain>
    </source>
</reference>
<name>A0A2V1DLW2_9PLEO</name>
<keyword evidence="8 10" id="KW-0539">Nucleus</keyword>
<dbReference type="Gene3D" id="3.40.50.150">
    <property type="entry name" value="Vaccinia Virus protein VP39"/>
    <property type="match status" value="1"/>
</dbReference>
<evidence type="ECO:0000256" key="7">
    <source>
        <dbReference type="ARBA" id="ARBA00023128"/>
    </source>
</evidence>
<comment type="subcellular location">
    <subcellularLocation>
        <location evidence="10">Mitochondrion matrix</location>
    </subcellularLocation>
    <subcellularLocation>
        <location evidence="10">Nucleus</location>
    </subcellularLocation>
    <subcellularLocation>
        <location evidence="10">Cytoplasm</location>
    </subcellularLocation>
    <text evidence="10">Predominantly in the mitochondria and in the nucleus.</text>
</comment>
<dbReference type="Proteomes" id="UP000244855">
    <property type="component" value="Unassembled WGS sequence"/>
</dbReference>
<dbReference type="EMBL" id="KZ805420">
    <property type="protein sequence ID" value="PVH98124.1"/>
    <property type="molecule type" value="Genomic_DNA"/>
</dbReference>
<gene>
    <name evidence="10" type="primary">TRM5</name>
    <name evidence="12" type="ORF">DM02DRAFT_615999</name>
</gene>
<dbReference type="EC" id="2.1.1.228" evidence="10"/>
<comment type="function">
    <text evidence="10">Specifically methylates the N1 position of guanosine-37 in various cytoplasmic and mitochondrial tRNAs. Methylation is not dependent on the nature of the nucleoside 5' of the target nucleoside. This is the first step in the biosynthesis of wybutosine (yW), a modified base adjacent to the anticodon of tRNAs and required for accurate decoding.</text>
</comment>
<dbReference type="Pfam" id="PF25133">
    <property type="entry name" value="TYW2_N_2"/>
    <property type="match status" value="1"/>
</dbReference>
<feature type="binding site" evidence="10">
    <location>
        <position position="241"/>
    </location>
    <ligand>
        <name>S-adenosyl-L-methionine</name>
        <dbReference type="ChEBI" id="CHEBI:59789"/>
    </ligand>
</feature>
<proteinExistence type="inferred from homology"/>
<comment type="similarity">
    <text evidence="1">Belongs to the class I-like SAM-binding methyltransferase superfamily. TRM5/TYW2 family.</text>
</comment>
<evidence type="ECO:0000259" key="11">
    <source>
        <dbReference type="PROSITE" id="PS51684"/>
    </source>
</evidence>
<keyword evidence="6 10" id="KW-0819">tRNA processing</keyword>
<evidence type="ECO:0000256" key="6">
    <source>
        <dbReference type="ARBA" id="ARBA00022694"/>
    </source>
</evidence>
<evidence type="ECO:0000313" key="12">
    <source>
        <dbReference type="EMBL" id="PVH98124.1"/>
    </source>
</evidence>
<dbReference type="PROSITE" id="PS51684">
    <property type="entry name" value="SAM_MT_TRM5_TYW2"/>
    <property type="match status" value="1"/>
</dbReference>
<accession>A0A2V1DLW2</accession>
<organism evidence="12 13">
    <name type="scientific">Periconia macrospinosa</name>
    <dbReference type="NCBI Taxonomy" id="97972"/>
    <lineage>
        <taxon>Eukaryota</taxon>
        <taxon>Fungi</taxon>
        <taxon>Dikarya</taxon>
        <taxon>Ascomycota</taxon>
        <taxon>Pezizomycotina</taxon>
        <taxon>Dothideomycetes</taxon>
        <taxon>Pleosporomycetidae</taxon>
        <taxon>Pleosporales</taxon>
        <taxon>Massarineae</taxon>
        <taxon>Periconiaceae</taxon>
        <taxon>Periconia</taxon>
    </lineage>
</organism>
<evidence type="ECO:0000256" key="8">
    <source>
        <dbReference type="ARBA" id="ARBA00023242"/>
    </source>
</evidence>
<evidence type="ECO:0000256" key="2">
    <source>
        <dbReference type="ARBA" id="ARBA00022490"/>
    </source>
</evidence>
<dbReference type="InterPro" id="IPR025792">
    <property type="entry name" value="tRNA_Gua_MeTrfase_euk"/>
</dbReference>
<keyword evidence="5 10" id="KW-0949">S-adenosyl-L-methionine</keyword>
<dbReference type="Pfam" id="PF02475">
    <property type="entry name" value="TRM5-TYW2_MTfase"/>
    <property type="match status" value="1"/>
</dbReference>
<keyword evidence="3 10" id="KW-0489">Methyltransferase</keyword>
<dbReference type="PANTHER" id="PTHR23245:SF36">
    <property type="entry name" value="TRNA (GUANINE(37)-N1)-METHYLTRANSFERASE"/>
    <property type="match status" value="1"/>
</dbReference>
<dbReference type="PANTHER" id="PTHR23245">
    <property type="entry name" value="TRNA METHYLTRANSFERASE"/>
    <property type="match status" value="1"/>
</dbReference>
<evidence type="ECO:0000256" key="3">
    <source>
        <dbReference type="ARBA" id="ARBA00022603"/>
    </source>
</evidence>
<feature type="binding site" evidence="10">
    <location>
        <position position="363"/>
    </location>
    <ligand>
        <name>S-adenosyl-L-methionine</name>
        <dbReference type="ChEBI" id="CHEBI:59789"/>
    </ligand>
</feature>
<dbReference type="InterPro" id="IPR056744">
    <property type="entry name" value="TRM5/TYW2-like_N"/>
</dbReference>
<dbReference type="SUPFAM" id="SSF53335">
    <property type="entry name" value="S-adenosyl-L-methionine-dependent methyltransferases"/>
    <property type="match status" value="1"/>
</dbReference>
<dbReference type="GO" id="GO:0005634">
    <property type="term" value="C:nucleus"/>
    <property type="evidence" value="ECO:0007669"/>
    <property type="project" value="UniProtKB-SubCell"/>
</dbReference>
<dbReference type="GO" id="GO:0052906">
    <property type="term" value="F:tRNA (guanine(37)-N1)-methyltransferase activity"/>
    <property type="evidence" value="ECO:0007669"/>
    <property type="project" value="UniProtKB-UniRule"/>
</dbReference>
<dbReference type="HAMAP" id="MF_03152">
    <property type="entry name" value="TRM5"/>
    <property type="match status" value="1"/>
</dbReference>
<comment type="similarity">
    <text evidence="10">Belongs to the TRM5 / TYW2 family.</text>
</comment>
<keyword evidence="7 10" id="KW-0496">Mitochondrion</keyword>
<sequence>MATDTYTDMFAPPVNRAMKVLDRAFFQKTVPTSVARIFNTKDISRCRKELDRSKDTLHRPRIQPILSDPDAERARSGNKCLLLRPEILPADKTTWSEKLQELEQDGTVGVIPYDLKLDYSHFSYLDIMNAILPPPNPDEDYHDEIPSGFTRAGHVAHLNLRERYLPYKHLIGTVLADKNPIDVRTVINKVEHLGAENKFRVFPYEVLYGPDDLNVTLREQDCTFQFDWAKVYWNTRLQGEHERVCSQFQEGEAICDVMAGVGPFAIPAGKKKCFVYANDLNPDSYKALEHNVPLNKITDYVKTFCTDGHDFIRTSAADLLNTTHSVTQYEKKKYSRSNPQQNTPPKPIKTLVQPKTFAHYVMNLPGSAVEFLPDFIGLYSRIPGLPVDEARKLFAPHTDTKLPMIHVYCFSFKNDEAGAQKDVCDTISGFLGHKVTPDTQDLHIQDVREVSRGKSMYCVSFRLPEEVAFRE</sequence>
<evidence type="ECO:0000313" key="13">
    <source>
        <dbReference type="Proteomes" id="UP000244855"/>
    </source>
</evidence>
<dbReference type="GO" id="GO:0005759">
    <property type="term" value="C:mitochondrial matrix"/>
    <property type="evidence" value="ECO:0007669"/>
    <property type="project" value="UniProtKB-SubCell"/>
</dbReference>
<feature type="binding site" evidence="10">
    <location>
        <begin position="307"/>
        <end position="308"/>
    </location>
    <ligand>
        <name>S-adenosyl-L-methionine</name>
        <dbReference type="ChEBI" id="CHEBI:59789"/>
    </ligand>
</feature>